<evidence type="ECO:0000259" key="6">
    <source>
        <dbReference type="PROSITE" id="PS50110"/>
    </source>
</evidence>
<dbReference type="InterPro" id="IPR000700">
    <property type="entry name" value="PAS-assoc_C"/>
</dbReference>
<dbReference type="OMA" id="VGFHANP"/>
<dbReference type="Pfam" id="PF13426">
    <property type="entry name" value="PAS_9"/>
    <property type="match status" value="1"/>
</dbReference>
<keyword evidence="9" id="KW-0418">Kinase</keyword>
<evidence type="ECO:0000256" key="2">
    <source>
        <dbReference type="ARBA" id="ARBA00023012"/>
    </source>
</evidence>
<dbReference type="Gene3D" id="1.10.287.130">
    <property type="match status" value="1"/>
</dbReference>
<protein>
    <submittedName>
        <fullName evidence="9">Putative histidine kinase TCS1p</fullName>
    </submittedName>
</protein>
<evidence type="ECO:0000259" key="7">
    <source>
        <dbReference type="PROSITE" id="PS50112"/>
    </source>
</evidence>
<evidence type="ECO:0000256" key="3">
    <source>
        <dbReference type="PROSITE-ProRule" id="PRU00169"/>
    </source>
</evidence>
<evidence type="ECO:0000259" key="5">
    <source>
        <dbReference type="PROSITE" id="PS50109"/>
    </source>
</evidence>
<dbReference type="PROSITE" id="PS50112">
    <property type="entry name" value="PAS"/>
    <property type="match status" value="1"/>
</dbReference>
<dbReference type="InterPro" id="IPR035965">
    <property type="entry name" value="PAS-like_dom_sf"/>
</dbReference>
<gene>
    <name evidence="9" type="ORF">MAC_08607</name>
</gene>
<dbReference type="SMART" id="SM00388">
    <property type="entry name" value="HisKA"/>
    <property type="match status" value="1"/>
</dbReference>
<reference evidence="9 10" key="1">
    <citation type="journal article" date="2011" name="PLoS Genet.">
        <title>Genome sequencing and comparative transcriptomics of the model entomopathogenic fungi Metarhizium anisopliae and M. acridum.</title>
        <authorList>
            <person name="Gao Q."/>
            <person name="Jin K."/>
            <person name="Ying S.H."/>
            <person name="Zhang Y."/>
            <person name="Xiao G."/>
            <person name="Shang Y."/>
            <person name="Duan Z."/>
            <person name="Hu X."/>
            <person name="Xie X.Q."/>
            <person name="Zhou G."/>
            <person name="Peng G."/>
            <person name="Luo Z."/>
            <person name="Huang W."/>
            <person name="Wang B."/>
            <person name="Fang W."/>
            <person name="Wang S."/>
            <person name="Zhong Y."/>
            <person name="Ma L.J."/>
            <person name="St Leger R.J."/>
            <person name="Zhao G.P."/>
            <person name="Pei Y."/>
            <person name="Feng M.G."/>
            <person name="Xia Y."/>
            <person name="Wang C."/>
        </authorList>
    </citation>
    <scope>NUCLEOTIDE SEQUENCE [LARGE SCALE GENOMIC DNA]</scope>
    <source>
        <strain evidence="9 10">CQMa 102</strain>
    </source>
</reference>
<evidence type="ECO:0000256" key="4">
    <source>
        <dbReference type="SAM" id="MobiDB-lite"/>
    </source>
</evidence>
<dbReference type="SUPFAM" id="SSF55785">
    <property type="entry name" value="PYP-like sensor domain (PAS domain)"/>
    <property type="match status" value="1"/>
</dbReference>
<dbReference type="EMBL" id="GL698580">
    <property type="protein sequence ID" value="EFY85358.1"/>
    <property type="molecule type" value="Genomic_DNA"/>
</dbReference>
<dbReference type="SUPFAM" id="SSF52172">
    <property type="entry name" value="CheY-like"/>
    <property type="match status" value="1"/>
</dbReference>
<dbReference type="Gene3D" id="3.40.50.2300">
    <property type="match status" value="1"/>
</dbReference>
<dbReference type="CDD" id="cd16922">
    <property type="entry name" value="HATPase_EvgS-ArcB-TorS-like"/>
    <property type="match status" value="1"/>
</dbReference>
<dbReference type="OrthoDB" id="60033at2759"/>
<dbReference type="NCBIfam" id="TIGR00229">
    <property type="entry name" value="sensory_box"/>
    <property type="match status" value="1"/>
</dbReference>
<dbReference type="Pfam" id="PF00072">
    <property type="entry name" value="Response_reg"/>
    <property type="match status" value="1"/>
</dbReference>
<dbReference type="InterPro" id="IPR036097">
    <property type="entry name" value="HisK_dim/P_sf"/>
</dbReference>
<evidence type="ECO:0000313" key="10">
    <source>
        <dbReference type="Proteomes" id="UP000002499"/>
    </source>
</evidence>
<dbReference type="Gene3D" id="3.30.565.10">
    <property type="entry name" value="Histidine kinase-like ATPase, C-terminal domain"/>
    <property type="match status" value="1"/>
</dbReference>
<dbReference type="CDD" id="cd17546">
    <property type="entry name" value="REC_hyHK_CKI1_RcsC-like"/>
    <property type="match status" value="1"/>
</dbReference>
<dbReference type="PRINTS" id="PR00344">
    <property type="entry name" value="BCTRLSENSOR"/>
</dbReference>
<dbReference type="Gene3D" id="3.30.450.20">
    <property type="entry name" value="PAS domain"/>
    <property type="match status" value="1"/>
</dbReference>
<organism evidence="10">
    <name type="scientific">Metarhizium acridum (strain CQMa 102)</name>
    <dbReference type="NCBI Taxonomy" id="655827"/>
    <lineage>
        <taxon>Eukaryota</taxon>
        <taxon>Fungi</taxon>
        <taxon>Dikarya</taxon>
        <taxon>Ascomycota</taxon>
        <taxon>Pezizomycotina</taxon>
        <taxon>Sordariomycetes</taxon>
        <taxon>Hypocreomycetidae</taxon>
        <taxon>Hypocreales</taxon>
        <taxon>Clavicipitaceae</taxon>
        <taxon>Metarhizium</taxon>
    </lineage>
</organism>
<dbReference type="Proteomes" id="UP000002499">
    <property type="component" value="Unassembled WGS sequence"/>
</dbReference>
<feature type="modified residue" description="4-aspartylphosphate" evidence="3">
    <location>
        <position position="612"/>
    </location>
</feature>
<accession>E9EFF9</accession>
<keyword evidence="9" id="KW-0808">Transferase</keyword>
<dbReference type="CDD" id="cd00130">
    <property type="entry name" value="PAS"/>
    <property type="match status" value="1"/>
</dbReference>
<dbReference type="AlphaFoldDB" id="E9EFF9"/>
<dbReference type="InterPro" id="IPR005467">
    <property type="entry name" value="His_kinase_dom"/>
</dbReference>
<dbReference type="InParanoid" id="E9EFF9"/>
<dbReference type="InterPro" id="IPR036890">
    <property type="entry name" value="HATPase_C_sf"/>
</dbReference>
<dbReference type="InterPro" id="IPR001789">
    <property type="entry name" value="Sig_transdc_resp-reg_receiver"/>
</dbReference>
<dbReference type="SMART" id="SM00091">
    <property type="entry name" value="PAS"/>
    <property type="match status" value="2"/>
</dbReference>
<dbReference type="SUPFAM" id="SSF47384">
    <property type="entry name" value="Homodimeric domain of signal transducing histidine kinase"/>
    <property type="match status" value="1"/>
</dbReference>
<dbReference type="PANTHER" id="PTHR45339:SF1">
    <property type="entry name" value="HYBRID SIGNAL TRANSDUCTION HISTIDINE KINASE J"/>
    <property type="match status" value="1"/>
</dbReference>
<dbReference type="HOGENOM" id="CLU_000445_114_15_1"/>
<dbReference type="Pfam" id="PF02518">
    <property type="entry name" value="HATPase_c"/>
    <property type="match status" value="1"/>
</dbReference>
<keyword evidence="10" id="KW-1185">Reference proteome</keyword>
<feature type="compositionally biased region" description="Basic and acidic residues" evidence="4">
    <location>
        <begin position="789"/>
        <end position="803"/>
    </location>
</feature>
<dbReference type="SUPFAM" id="SSF55874">
    <property type="entry name" value="ATPase domain of HSP90 chaperone/DNA topoisomerase II/histidine kinase"/>
    <property type="match status" value="1"/>
</dbReference>
<dbReference type="SMART" id="SM00448">
    <property type="entry name" value="REC"/>
    <property type="match status" value="1"/>
</dbReference>
<evidence type="ECO:0000256" key="1">
    <source>
        <dbReference type="ARBA" id="ARBA00022553"/>
    </source>
</evidence>
<dbReference type="GO" id="GO:0000155">
    <property type="term" value="F:phosphorelay sensor kinase activity"/>
    <property type="evidence" value="ECO:0007669"/>
    <property type="project" value="InterPro"/>
</dbReference>
<dbReference type="Pfam" id="PF00512">
    <property type="entry name" value="HisKA"/>
    <property type="match status" value="1"/>
</dbReference>
<dbReference type="PROSITE" id="PS50113">
    <property type="entry name" value="PAC"/>
    <property type="match status" value="1"/>
</dbReference>
<dbReference type="PANTHER" id="PTHR45339">
    <property type="entry name" value="HYBRID SIGNAL TRANSDUCTION HISTIDINE KINASE J"/>
    <property type="match status" value="1"/>
</dbReference>
<dbReference type="PROSITE" id="PS50109">
    <property type="entry name" value="HIS_KIN"/>
    <property type="match status" value="1"/>
</dbReference>
<dbReference type="InterPro" id="IPR004358">
    <property type="entry name" value="Sig_transdc_His_kin-like_C"/>
</dbReference>
<feature type="region of interest" description="Disordered" evidence="4">
    <location>
        <begin position="789"/>
        <end position="814"/>
    </location>
</feature>
<dbReference type="STRING" id="655827.E9EFF9"/>
<name>E9EFF9_METAQ</name>
<dbReference type="SMART" id="SM00387">
    <property type="entry name" value="HATPase_c"/>
    <property type="match status" value="1"/>
</dbReference>
<dbReference type="InterPro" id="IPR000014">
    <property type="entry name" value="PAS"/>
</dbReference>
<evidence type="ECO:0000259" key="8">
    <source>
        <dbReference type="PROSITE" id="PS50113"/>
    </source>
</evidence>
<dbReference type="eggNOG" id="KOG0519">
    <property type="taxonomic scope" value="Eukaryota"/>
</dbReference>
<feature type="domain" description="Response regulatory" evidence="6">
    <location>
        <begin position="560"/>
        <end position="677"/>
    </location>
</feature>
<keyword evidence="2" id="KW-0902">Two-component regulatory system</keyword>
<feature type="domain" description="PAC" evidence="8">
    <location>
        <begin position="227"/>
        <end position="278"/>
    </location>
</feature>
<proteinExistence type="predicted"/>
<dbReference type="InterPro" id="IPR003661">
    <property type="entry name" value="HisK_dim/P_dom"/>
</dbReference>
<dbReference type="InterPro" id="IPR003594">
    <property type="entry name" value="HATPase_dom"/>
</dbReference>
<evidence type="ECO:0000313" key="9">
    <source>
        <dbReference type="EMBL" id="EFY85358.1"/>
    </source>
</evidence>
<dbReference type="InterPro" id="IPR011006">
    <property type="entry name" value="CheY-like_superfamily"/>
</dbReference>
<keyword evidence="1 3" id="KW-0597">Phosphoprotein</keyword>
<sequence length="814" mass="90250">MQETRLPAEASSEQADCGELDIDLFWDASPVATLVVSPCHRVRRASRSIENRWNRNIKDLIGKDVFSVLYGGSALERFDRIPLDSAIENAIARRDLMLCPNAYQSGEASWSARIIPIFKDAELQFLVMEFDQDENWFSKAAGKDGYLSDRLNDEMSRLLVQTVKDYAIFLLDTRGYVATWNTGAELLKGYKREDIIGRHFFNFYGQEDLRIGKPEKELMTCLRQGRVEDEGWRYRKDGSKFWANVVITAIYRNGMHIGFGKVTRDLTERRENELRLIAAYEESSKLKNDFLANVSHEIRTPMHGLLSACSLLLDTNLSEDQRETANIIAESGQVLLGVINSILDYSKLASGTFSITPEVFGVGNLVTSVVRTTQTTLMPGVHIKLQLAPNLPRLARGDQLRFRQIMQNIIDNAAKFTDAGSISVSCSVREETETAYSILTEITDTGIGVKDGDMKDLFQPFMQSEVSIKKRFQGTGLGLSIAKSLAVLMGGDLGYRPNPACQGSVFWFVVQLDKTTSTREPQNDADKTPSPYYSAGEVTLGNGDSAAVLDRLKEAGSTMRILVVEDNIINQKVLVGMLHSLGLKNIAVASDGAQAVSIVNGSPGEFDMVLMDVSMPVMDGFEATASIRRLGSNVPIVAMTANALRGYREKCIQSGMDDYIPKPVSRNLLLRKLLLWLDPMKQQPVRPTMEVNLLETPPITPSETSTSEICNGSLRLTVVMLALDPGLWSTPMILSTEMTFFKAPHAQLRLAICACAGYFFCRRLVAVYSGILLQPYKRGAEFECQPELEGGRCNESENPDVEKSTPPGTPRAVA</sequence>
<feature type="domain" description="Histidine kinase" evidence="5">
    <location>
        <begin position="293"/>
        <end position="514"/>
    </location>
</feature>
<dbReference type="PROSITE" id="PS50110">
    <property type="entry name" value="RESPONSE_REGULATORY"/>
    <property type="match status" value="1"/>
</dbReference>
<feature type="domain" description="PAS" evidence="7">
    <location>
        <begin position="168"/>
        <end position="208"/>
    </location>
</feature>
<dbReference type="CDD" id="cd00082">
    <property type="entry name" value="HisKA"/>
    <property type="match status" value="1"/>
</dbReference>